<feature type="active site" evidence="11">
    <location>
        <position position="73"/>
    </location>
</feature>
<evidence type="ECO:0000259" key="13">
    <source>
        <dbReference type="PROSITE" id="PS50142"/>
    </source>
</evidence>
<keyword evidence="4 11" id="KW-0540">Nuclease</keyword>
<evidence type="ECO:0000256" key="11">
    <source>
        <dbReference type="HAMAP-Rule" id="MF_00104"/>
    </source>
</evidence>
<keyword evidence="9 11" id="KW-0694">RNA-binding</keyword>
<dbReference type="NCBIfam" id="TIGR02191">
    <property type="entry name" value="RNaseIII"/>
    <property type="match status" value="1"/>
</dbReference>
<evidence type="ECO:0000313" key="14">
    <source>
        <dbReference type="EMBL" id="MET3732517.1"/>
    </source>
</evidence>
<dbReference type="CDD" id="cd10845">
    <property type="entry name" value="DSRM_RNAse_III_family"/>
    <property type="match status" value="1"/>
</dbReference>
<dbReference type="Pfam" id="PF00035">
    <property type="entry name" value="dsrm"/>
    <property type="match status" value="1"/>
</dbReference>
<dbReference type="PANTHER" id="PTHR14950:SF37">
    <property type="entry name" value="ENDORIBONUCLEASE DICER"/>
    <property type="match status" value="1"/>
</dbReference>
<dbReference type="Pfam" id="PF14622">
    <property type="entry name" value="Ribonucleas_3_3"/>
    <property type="match status" value="1"/>
</dbReference>
<evidence type="ECO:0000256" key="1">
    <source>
        <dbReference type="ARBA" id="ARBA00000109"/>
    </source>
</evidence>
<comment type="cofactor">
    <cofactor evidence="11">
        <name>Mg(2+)</name>
        <dbReference type="ChEBI" id="CHEBI:18420"/>
    </cofactor>
</comment>
<comment type="similarity">
    <text evidence="2">Belongs to the ribonuclease III family.</text>
</comment>
<evidence type="ECO:0000256" key="5">
    <source>
        <dbReference type="ARBA" id="ARBA00022723"/>
    </source>
</evidence>
<dbReference type="PROSITE" id="PS50142">
    <property type="entry name" value="RNASE_3_2"/>
    <property type="match status" value="1"/>
</dbReference>
<evidence type="ECO:0000256" key="2">
    <source>
        <dbReference type="ARBA" id="ARBA00010183"/>
    </source>
</evidence>
<evidence type="ECO:0000256" key="8">
    <source>
        <dbReference type="ARBA" id="ARBA00022842"/>
    </source>
</evidence>
<feature type="active site" evidence="11">
    <location>
        <position position="140"/>
    </location>
</feature>
<evidence type="ECO:0000256" key="10">
    <source>
        <dbReference type="ARBA" id="ARBA00049596"/>
    </source>
</evidence>
<evidence type="ECO:0000256" key="3">
    <source>
        <dbReference type="ARBA" id="ARBA00022664"/>
    </source>
</evidence>
<evidence type="ECO:0000256" key="7">
    <source>
        <dbReference type="ARBA" id="ARBA00022801"/>
    </source>
</evidence>
<feature type="binding site" evidence="11">
    <location>
        <position position="69"/>
    </location>
    <ligand>
        <name>Mg(2+)</name>
        <dbReference type="ChEBI" id="CHEBI:18420"/>
    </ligand>
</feature>
<evidence type="ECO:0000256" key="4">
    <source>
        <dbReference type="ARBA" id="ARBA00022722"/>
    </source>
</evidence>
<dbReference type="InterPro" id="IPR000999">
    <property type="entry name" value="RNase_III_dom"/>
</dbReference>
<feature type="binding site" evidence="11">
    <location>
        <position position="140"/>
    </location>
    <ligand>
        <name>Mg(2+)</name>
        <dbReference type="ChEBI" id="CHEBI:18420"/>
    </ligand>
</feature>
<evidence type="ECO:0000256" key="9">
    <source>
        <dbReference type="ARBA" id="ARBA00022884"/>
    </source>
</evidence>
<dbReference type="PROSITE" id="PS50137">
    <property type="entry name" value="DS_RBD"/>
    <property type="match status" value="1"/>
</dbReference>
<keyword evidence="5 11" id="KW-0479">Metal-binding</keyword>
<dbReference type="PANTHER" id="PTHR14950">
    <property type="entry name" value="DICER-RELATED"/>
    <property type="match status" value="1"/>
</dbReference>
<keyword evidence="11" id="KW-0698">rRNA processing</keyword>
<keyword evidence="11" id="KW-0963">Cytoplasm</keyword>
<dbReference type="GO" id="GO:0004525">
    <property type="term" value="F:ribonuclease III activity"/>
    <property type="evidence" value="ECO:0007669"/>
    <property type="project" value="UniProtKB-EC"/>
</dbReference>
<evidence type="ECO:0000313" key="15">
    <source>
        <dbReference type="Proteomes" id="UP001549146"/>
    </source>
</evidence>
<keyword evidence="7 11" id="KW-0378">Hydrolase</keyword>
<reference evidence="14 15" key="1">
    <citation type="submission" date="2024-06" db="EMBL/GenBank/DDBJ databases">
        <title>Genomic Encyclopedia of Type Strains, Phase IV (KMG-IV): sequencing the most valuable type-strain genomes for metagenomic binning, comparative biology and taxonomic classification.</title>
        <authorList>
            <person name="Goeker M."/>
        </authorList>
    </citation>
    <scope>NUCLEOTIDE SEQUENCE [LARGE SCALE GENOMIC DNA]</scope>
    <source>
        <strain evidence="14 15">DSM 29388</strain>
    </source>
</reference>
<name>A0ABV2LY03_9FLAO</name>
<comment type="caution">
    <text evidence="14">The sequence shown here is derived from an EMBL/GenBank/DDBJ whole genome shotgun (WGS) entry which is preliminary data.</text>
</comment>
<dbReference type="Gene3D" id="1.10.1520.10">
    <property type="entry name" value="Ribonuclease III domain"/>
    <property type="match status" value="1"/>
</dbReference>
<dbReference type="RefSeq" id="WP_354509817.1">
    <property type="nucleotide sequence ID" value="NZ_JBEPMO010000014.1"/>
</dbReference>
<dbReference type="CDD" id="cd00593">
    <property type="entry name" value="RIBOc"/>
    <property type="match status" value="1"/>
</dbReference>
<feature type="binding site" evidence="11">
    <location>
        <position position="137"/>
    </location>
    <ligand>
        <name>Mg(2+)</name>
        <dbReference type="ChEBI" id="CHEBI:18420"/>
    </ligand>
</feature>
<dbReference type="EMBL" id="JBEPMO010000014">
    <property type="protein sequence ID" value="MET3732517.1"/>
    <property type="molecule type" value="Genomic_DNA"/>
</dbReference>
<keyword evidence="11" id="KW-0699">rRNA-binding</keyword>
<comment type="catalytic activity">
    <reaction evidence="1 11">
        <text>Endonucleolytic cleavage to 5'-phosphomonoester.</text>
        <dbReference type="EC" id="3.1.26.3"/>
    </reaction>
</comment>
<dbReference type="SUPFAM" id="SSF54768">
    <property type="entry name" value="dsRNA-binding domain-like"/>
    <property type="match status" value="1"/>
</dbReference>
<protein>
    <recommendedName>
        <fullName evidence="11">Ribonuclease 3</fullName>
        <ecNumber evidence="11">3.1.26.3</ecNumber>
    </recommendedName>
    <alternativeName>
        <fullName evidence="11">Ribonuclease III</fullName>
        <shortName evidence="11">RNase III</shortName>
    </alternativeName>
</protein>
<comment type="function">
    <text evidence="10 11">Digests double-stranded RNA. Involved in the processing of primary rRNA transcript to yield the immediate precursors to the large and small rRNAs (23S and 16S). Processes some mRNAs, and tRNAs when they are encoded in the rRNA operon. Processes pre-crRNA and tracrRNA of type II CRISPR loci if present in the organism.</text>
</comment>
<feature type="domain" description="RNase III" evidence="13">
    <location>
        <begin position="27"/>
        <end position="151"/>
    </location>
</feature>
<accession>A0ABV2LY03</accession>
<feature type="domain" description="DRBM" evidence="12">
    <location>
        <begin position="179"/>
        <end position="247"/>
    </location>
</feature>
<dbReference type="SMART" id="SM00358">
    <property type="entry name" value="DSRM"/>
    <property type="match status" value="1"/>
</dbReference>
<dbReference type="InterPro" id="IPR036389">
    <property type="entry name" value="RNase_III_sf"/>
</dbReference>
<evidence type="ECO:0000259" key="12">
    <source>
        <dbReference type="PROSITE" id="PS50137"/>
    </source>
</evidence>
<organism evidence="14 15">
    <name type="scientific">Moheibacter stercoris</name>
    <dbReference type="NCBI Taxonomy" id="1628251"/>
    <lineage>
        <taxon>Bacteria</taxon>
        <taxon>Pseudomonadati</taxon>
        <taxon>Bacteroidota</taxon>
        <taxon>Flavobacteriia</taxon>
        <taxon>Flavobacteriales</taxon>
        <taxon>Weeksellaceae</taxon>
        <taxon>Moheibacter</taxon>
    </lineage>
</organism>
<sequence length="254" mass="29160">MLFWEKIKGRFSKDVKPNHSADEDELMVFLSHILGFTPSNIEIYKEAFVHRSAQVKDENGKDVNFERLEFLGDAVLGLIIAVFIYEQAPDKQEGYLTKMRSKMVSRSQLNEIGKELKLAKRLHPGGNPNLGEDINGDLVEALIGAIYLDKGFDFSANFIFKRIIDNHIDIQKLEKTISSYKSLILEWAQKTKNKITFNTFEEDNAEDLIVFVSVVRLNEKVVAKGRGTSKKKAEENASKRAYYFLQKKMENLFQ</sequence>
<dbReference type="SUPFAM" id="SSF69065">
    <property type="entry name" value="RNase III domain-like"/>
    <property type="match status" value="1"/>
</dbReference>
<dbReference type="InterPro" id="IPR014720">
    <property type="entry name" value="dsRBD_dom"/>
</dbReference>
<gene>
    <name evidence="11" type="primary">rnc</name>
    <name evidence="14" type="ORF">ABID46_002106</name>
</gene>
<dbReference type="InterPro" id="IPR011907">
    <property type="entry name" value="RNase_III"/>
</dbReference>
<proteinExistence type="inferred from homology"/>
<dbReference type="HAMAP" id="MF_00104">
    <property type="entry name" value="RNase_III"/>
    <property type="match status" value="1"/>
</dbReference>
<evidence type="ECO:0000256" key="6">
    <source>
        <dbReference type="ARBA" id="ARBA00022759"/>
    </source>
</evidence>
<keyword evidence="15" id="KW-1185">Reference proteome</keyword>
<dbReference type="Gene3D" id="3.30.160.20">
    <property type="match status" value="1"/>
</dbReference>
<dbReference type="Proteomes" id="UP001549146">
    <property type="component" value="Unassembled WGS sequence"/>
</dbReference>
<dbReference type="EC" id="3.1.26.3" evidence="11"/>
<comment type="subcellular location">
    <subcellularLocation>
        <location evidence="11">Cytoplasm</location>
    </subcellularLocation>
</comment>
<keyword evidence="8 11" id="KW-0460">Magnesium</keyword>
<keyword evidence="3 11" id="KW-0507">mRNA processing</keyword>
<keyword evidence="11" id="KW-0819">tRNA processing</keyword>
<dbReference type="SMART" id="SM00535">
    <property type="entry name" value="RIBOc"/>
    <property type="match status" value="1"/>
</dbReference>
<comment type="subunit">
    <text evidence="11">Homodimer.</text>
</comment>
<dbReference type="PROSITE" id="PS00517">
    <property type="entry name" value="RNASE_3_1"/>
    <property type="match status" value="1"/>
</dbReference>
<keyword evidence="6 11" id="KW-0255">Endonuclease</keyword>